<dbReference type="Bgee" id="ENSGGOG00000038949">
    <property type="expression patterns" value="Expressed in testis and 5 other cell types or tissues"/>
</dbReference>
<reference evidence="3" key="1">
    <citation type="submission" date="2011-05" db="EMBL/GenBank/DDBJ databases">
        <title>Insights into the evolution of the great apes provided by the gorilla genome.</title>
        <authorList>
            <person name="Scally A."/>
        </authorList>
    </citation>
    <scope>NUCLEOTIDE SEQUENCE [LARGE SCALE GENOMIC DNA]</scope>
</reference>
<dbReference type="AlphaFoldDB" id="A0A2I2ZMM3"/>
<protein>
    <submittedName>
        <fullName evidence="2">Uncharacterized protein</fullName>
    </submittedName>
</protein>
<feature type="compositionally biased region" description="Polar residues" evidence="1">
    <location>
        <begin position="1"/>
        <end position="11"/>
    </location>
</feature>
<dbReference type="GeneTree" id="ENSGT00940000164205"/>
<name>A0A2I2ZMM3_GORGO</name>
<dbReference type="EMBL" id="CABD030114644">
    <property type="status" value="NOT_ANNOTATED_CDS"/>
    <property type="molecule type" value="Genomic_DNA"/>
</dbReference>
<proteinExistence type="predicted"/>
<reference evidence="2" key="3">
    <citation type="submission" date="2025-08" db="UniProtKB">
        <authorList>
            <consortium name="Ensembl"/>
        </authorList>
    </citation>
    <scope>IDENTIFICATION</scope>
</reference>
<keyword evidence="3" id="KW-1185">Reference proteome</keyword>
<evidence type="ECO:0000313" key="3">
    <source>
        <dbReference type="Proteomes" id="UP000001519"/>
    </source>
</evidence>
<dbReference type="EMBL" id="CABD030114646">
    <property type="status" value="NOT_ANNOTATED_CDS"/>
    <property type="molecule type" value="Genomic_DNA"/>
</dbReference>
<reference evidence="2" key="4">
    <citation type="submission" date="2025-09" db="UniProtKB">
        <authorList>
            <consortium name="Ensembl"/>
        </authorList>
    </citation>
    <scope>IDENTIFICATION</scope>
</reference>
<dbReference type="EMBL" id="CABD030114645">
    <property type="status" value="NOT_ANNOTATED_CDS"/>
    <property type="molecule type" value="Genomic_DNA"/>
</dbReference>
<feature type="region of interest" description="Disordered" evidence="1">
    <location>
        <begin position="1"/>
        <end position="24"/>
    </location>
</feature>
<sequence length="106" mass="11466">MTPSLSLSEPTCNRDKGLDQKTSMTSLTSSPACVLLAPSAPATQASFLFLGRGCSCLKAFTWAVPLLELAGPSAAALTSKDSWHMRKKPRRGEQRSQEWLLLRSVS</sequence>
<accession>A0A2I2ZMM3</accession>
<evidence type="ECO:0000313" key="2">
    <source>
        <dbReference type="Ensembl" id="ENSGGOP00000048548.1"/>
    </source>
</evidence>
<dbReference type="Ensembl" id="ENSGGOT00000047053.1">
    <property type="protein sequence ID" value="ENSGGOP00000048548.1"/>
    <property type="gene ID" value="ENSGGOG00000038949.1"/>
</dbReference>
<dbReference type="Proteomes" id="UP000001519">
    <property type="component" value="Chromosome 19"/>
</dbReference>
<dbReference type="EMBL" id="CABD030114647">
    <property type="status" value="NOT_ANNOTATED_CDS"/>
    <property type="molecule type" value="Genomic_DNA"/>
</dbReference>
<dbReference type="EMBL" id="CABD030114643">
    <property type="status" value="NOT_ANNOTATED_CDS"/>
    <property type="molecule type" value="Genomic_DNA"/>
</dbReference>
<reference evidence="2 3" key="2">
    <citation type="journal article" date="2012" name="Nature">
        <title>Insights into hominid evolution from the gorilla genome sequence.</title>
        <authorList>
            <person name="Scally A."/>
            <person name="Dutheil J.Y."/>
            <person name="Hillier L.W."/>
            <person name="Jordan G.E."/>
            <person name="Goodhead I."/>
            <person name="Herrero J."/>
            <person name="Hobolth A."/>
            <person name="Lappalainen T."/>
            <person name="Mailund T."/>
            <person name="Marques-Bonet T."/>
            <person name="McCarthy S."/>
            <person name="Montgomery S.H."/>
            <person name="Schwalie P.C."/>
            <person name="Tang Y.A."/>
            <person name="Ward M.C."/>
            <person name="Xue Y."/>
            <person name="Yngvadottir B."/>
            <person name="Alkan C."/>
            <person name="Andersen L.N."/>
            <person name="Ayub Q."/>
            <person name="Ball E.V."/>
            <person name="Beal K."/>
            <person name="Bradley B.J."/>
            <person name="Chen Y."/>
            <person name="Clee C.M."/>
            <person name="Fitzgerald S."/>
            <person name="Graves T.A."/>
            <person name="Gu Y."/>
            <person name="Heath P."/>
            <person name="Heger A."/>
            <person name="Karakoc E."/>
            <person name="Kolb-Kokocinski A."/>
            <person name="Laird G.K."/>
            <person name="Lunter G."/>
            <person name="Meader S."/>
            <person name="Mort M."/>
            <person name="Mullikin J.C."/>
            <person name="Munch K."/>
            <person name="O'Connor T.D."/>
            <person name="Phillips A.D."/>
            <person name="Prado-Martinez J."/>
            <person name="Rogers A.S."/>
            <person name="Sajjadian S."/>
            <person name="Schmidt D."/>
            <person name="Shaw K."/>
            <person name="Simpson J.T."/>
            <person name="Stenson P.D."/>
            <person name="Turner D.J."/>
            <person name="Vigilant L."/>
            <person name="Vilella A.J."/>
            <person name="Whitener W."/>
            <person name="Zhu B."/>
            <person name="Cooper D.N."/>
            <person name="de Jong P."/>
            <person name="Dermitzakis E.T."/>
            <person name="Eichler E.E."/>
            <person name="Flicek P."/>
            <person name="Goldman N."/>
            <person name="Mundy N.I."/>
            <person name="Ning Z."/>
            <person name="Odom D.T."/>
            <person name="Ponting C.P."/>
            <person name="Quail M.A."/>
            <person name="Ryder O.A."/>
            <person name="Searle S.M."/>
            <person name="Warren W.C."/>
            <person name="Wilson R.K."/>
            <person name="Schierup M.H."/>
            <person name="Rogers J."/>
            <person name="Tyler-Smith C."/>
            <person name="Durbin R."/>
        </authorList>
    </citation>
    <scope>NUCLEOTIDE SEQUENCE [LARGE SCALE GENOMIC DNA]</scope>
</reference>
<organism evidence="2 3">
    <name type="scientific">Gorilla gorilla gorilla</name>
    <name type="common">Western lowland gorilla</name>
    <dbReference type="NCBI Taxonomy" id="9595"/>
    <lineage>
        <taxon>Eukaryota</taxon>
        <taxon>Metazoa</taxon>
        <taxon>Chordata</taxon>
        <taxon>Craniata</taxon>
        <taxon>Vertebrata</taxon>
        <taxon>Euteleostomi</taxon>
        <taxon>Mammalia</taxon>
        <taxon>Eutheria</taxon>
        <taxon>Euarchontoglires</taxon>
        <taxon>Primates</taxon>
        <taxon>Haplorrhini</taxon>
        <taxon>Catarrhini</taxon>
        <taxon>Hominidae</taxon>
        <taxon>Gorilla</taxon>
    </lineage>
</organism>
<dbReference type="EMBL" id="CABD030114642">
    <property type="status" value="NOT_ANNOTATED_CDS"/>
    <property type="molecule type" value="Genomic_DNA"/>
</dbReference>
<evidence type="ECO:0000256" key="1">
    <source>
        <dbReference type="SAM" id="MobiDB-lite"/>
    </source>
</evidence>
<feature type="region of interest" description="Disordered" evidence="1">
    <location>
        <begin position="81"/>
        <end position="106"/>
    </location>
</feature>